<dbReference type="InParanoid" id="A0A1S4M4F6"/>
<evidence type="ECO:0000256" key="25">
    <source>
        <dbReference type="ARBA" id="ARBA00083258"/>
    </source>
</evidence>
<evidence type="ECO:0000256" key="15">
    <source>
        <dbReference type="ARBA" id="ARBA00050232"/>
    </source>
</evidence>
<dbReference type="OrthoDB" id="8123394at2759"/>
<evidence type="ECO:0000256" key="24">
    <source>
        <dbReference type="ARBA" id="ARBA00083097"/>
    </source>
</evidence>
<evidence type="ECO:0000256" key="12">
    <source>
        <dbReference type="ARBA" id="ARBA00023160"/>
    </source>
</evidence>
<dbReference type="GO" id="GO:0016616">
    <property type="term" value="F:oxidoreductase activity, acting on the CH-OH group of donors, NAD or NADP as acceptor"/>
    <property type="evidence" value="ECO:0000318"/>
    <property type="project" value="GO_Central"/>
</dbReference>
<dbReference type="EC" id="1.1.1.239" evidence="19"/>
<evidence type="ECO:0000256" key="10">
    <source>
        <dbReference type="ARBA" id="ARBA00023098"/>
    </source>
</evidence>
<dbReference type="EMBL" id="ABJB010095498">
    <property type="status" value="NOT_ANNOTATED_CDS"/>
    <property type="molecule type" value="Genomic_DNA"/>
</dbReference>
<dbReference type="InterPro" id="IPR020904">
    <property type="entry name" value="Sc_DH/Rdtase_CS"/>
</dbReference>
<dbReference type="InterPro" id="IPR002347">
    <property type="entry name" value="SDR_fam"/>
</dbReference>
<comment type="pathway">
    <text evidence="13">Steroid biosynthesis; estrogen biosynthesis.</text>
</comment>
<evidence type="ECO:0000256" key="8">
    <source>
        <dbReference type="ARBA" id="ARBA00023002"/>
    </source>
</evidence>
<evidence type="ECO:0000256" key="6">
    <source>
        <dbReference type="ARBA" id="ARBA00022553"/>
    </source>
</evidence>
<dbReference type="FunFam" id="3.40.50.720:FF:000231">
    <property type="entry name" value="Estradiol 17-beta-dehydrogenase 8"/>
    <property type="match status" value="1"/>
</dbReference>
<dbReference type="CDD" id="cd05233">
    <property type="entry name" value="SDR_c"/>
    <property type="match status" value="1"/>
</dbReference>
<protein>
    <recommendedName>
        <fullName evidence="20">(3R)-3-hydroxyacyl-CoA dehydrogenase</fullName>
        <ecNumber evidence="19">1.1.1.239</ecNumber>
        <ecNumber evidence="4">1.1.1.n12</ecNumber>
    </recommendedName>
    <alternativeName>
        <fullName evidence="22">17-beta-hydroxysteroid dehydrogenase 8</fullName>
    </alternativeName>
    <alternativeName>
        <fullName evidence="21">3-ketoacyl-[acyl-carrier-protein] reductase alpha subunit</fullName>
    </alternativeName>
    <alternativeName>
        <fullName evidence="24">3-oxoacyl-[acyl-carrier-protein] reductase</fullName>
    </alternativeName>
    <alternativeName>
        <fullName evidence="25">Estradiol 17-beta-dehydrogenase 8</fullName>
    </alternativeName>
    <alternativeName>
        <fullName evidence="23">Testosterone 17-beta-dehydrogenase 8</fullName>
    </alternativeName>
</protein>
<dbReference type="VEuPathDB" id="VectorBase:ISCI023710"/>
<evidence type="ECO:0000256" key="21">
    <source>
        <dbReference type="ARBA" id="ARBA00077835"/>
    </source>
</evidence>
<evidence type="ECO:0000256" key="14">
    <source>
        <dbReference type="ARBA" id="ARBA00049069"/>
    </source>
</evidence>
<evidence type="ECO:0000256" key="23">
    <source>
        <dbReference type="ARBA" id="ARBA00081936"/>
    </source>
</evidence>
<evidence type="ECO:0000256" key="16">
    <source>
        <dbReference type="ARBA" id="ARBA00050435"/>
    </source>
</evidence>
<comment type="subcellular location">
    <subcellularLocation>
        <location evidence="1">Mitochondrion matrix</location>
    </subcellularLocation>
</comment>
<evidence type="ECO:0000256" key="22">
    <source>
        <dbReference type="ARBA" id="ARBA00081419"/>
    </source>
</evidence>
<dbReference type="GO" id="GO:0004303">
    <property type="term" value="F:estradiol 17-beta-dehydrogenase [NAD(P)+] activity"/>
    <property type="evidence" value="ECO:0007669"/>
    <property type="project" value="UniProtKB-EC"/>
</dbReference>
<name>A0A1S4M4F6_IXOSC</name>
<evidence type="ECO:0000256" key="2">
    <source>
        <dbReference type="ARBA" id="ARBA00005194"/>
    </source>
</evidence>
<keyword evidence="28" id="KW-1185">Reference proteome</keyword>
<dbReference type="GO" id="GO:0006633">
    <property type="term" value="P:fatty acid biosynthetic process"/>
    <property type="evidence" value="ECO:0000318"/>
    <property type="project" value="GO_Central"/>
</dbReference>
<evidence type="ECO:0000256" key="18">
    <source>
        <dbReference type="ARBA" id="ARBA00065174"/>
    </source>
</evidence>
<keyword evidence="7" id="KW-0276">Fatty acid metabolism</keyword>
<dbReference type="PANTHER" id="PTHR42760">
    <property type="entry name" value="SHORT-CHAIN DEHYDROGENASES/REDUCTASES FAMILY MEMBER"/>
    <property type="match status" value="1"/>
</dbReference>
<evidence type="ECO:0000256" key="7">
    <source>
        <dbReference type="ARBA" id="ARBA00022832"/>
    </source>
</evidence>
<keyword evidence="8" id="KW-0560">Oxidoreductase</keyword>
<comment type="catalytic activity">
    <reaction evidence="15">
        <text>testosterone + NAD(+) = androst-4-ene-3,17-dione + NADH + H(+)</text>
        <dbReference type="Rhea" id="RHEA:14929"/>
        <dbReference type="ChEBI" id="CHEBI:15378"/>
        <dbReference type="ChEBI" id="CHEBI:16422"/>
        <dbReference type="ChEBI" id="CHEBI:17347"/>
        <dbReference type="ChEBI" id="CHEBI:57540"/>
        <dbReference type="ChEBI" id="CHEBI:57945"/>
        <dbReference type="EC" id="1.1.1.239"/>
    </reaction>
    <physiologicalReaction direction="left-to-right" evidence="15">
        <dbReference type="Rhea" id="RHEA:14930"/>
    </physiologicalReaction>
</comment>
<evidence type="ECO:0000256" key="11">
    <source>
        <dbReference type="ARBA" id="ARBA00023128"/>
    </source>
</evidence>
<comment type="subunit">
    <text evidence="18">Heterotetramer with CBR4; contains two molecules of HSD17B8 and CBR4.</text>
</comment>
<dbReference type="PRINTS" id="PR00080">
    <property type="entry name" value="SDRFAMILY"/>
</dbReference>
<comment type="catalytic activity">
    <reaction evidence="16">
        <text>17beta-hydroxy-5alpha-androstan-3-one + NAD(+) = 5alpha-androstan-3,17-dione + NADH + H(+)</text>
        <dbReference type="Rhea" id="RHEA:41992"/>
        <dbReference type="ChEBI" id="CHEBI:15378"/>
        <dbReference type="ChEBI" id="CHEBI:15994"/>
        <dbReference type="ChEBI" id="CHEBI:16330"/>
        <dbReference type="ChEBI" id="CHEBI:57540"/>
        <dbReference type="ChEBI" id="CHEBI:57945"/>
    </reaction>
    <physiologicalReaction direction="left-to-right" evidence="16">
        <dbReference type="Rhea" id="RHEA:41993"/>
    </physiologicalReaction>
</comment>
<evidence type="ECO:0000256" key="4">
    <source>
        <dbReference type="ARBA" id="ARBA00012456"/>
    </source>
</evidence>
<keyword evidence="10" id="KW-0443">Lipid metabolism</keyword>
<comment type="similarity">
    <text evidence="3 26">Belongs to the short-chain dehydrogenases/reductases (SDR) family.</text>
</comment>
<sequence length="207" mass="21415">LALVTGGGSGIGKSVCHALASDGACVIVADINLNAAMTTASSLPDIHQHRAFKVDVGSSSSVNSLFEDIRRACSRVPDIVVNSAGIGLPGTPITDTSEEDFDNLIRVNLKGSFLVTQAAGQAMIAENVTDGTIVNISSMMAKIIDKGASAYTASKAAVVALTKVAAKELASHGIRVNVVLPSFIETPMQSLYFTPGSRERAMADIPL</sequence>
<reference evidence="27" key="2">
    <citation type="submission" date="2020-05" db="UniProtKB">
        <authorList>
            <consortium name="EnsemblMetazoa"/>
        </authorList>
    </citation>
    <scope>IDENTIFICATION</scope>
    <source>
        <strain evidence="27">wikel</strain>
    </source>
</reference>
<dbReference type="EC" id="1.1.1.n12" evidence="4"/>
<evidence type="ECO:0000256" key="9">
    <source>
        <dbReference type="ARBA" id="ARBA00023027"/>
    </source>
</evidence>
<organism evidence="27 28">
    <name type="scientific">Ixodes scapularis</name>
    <name type="common">Black-legged tick</name>
    <name type="synonym">Deer tick</name>
    <dbReference type="NCBI Taxonomy" id="6945"/>
    <lineage>
        <taxon>Eukaryota</taxon>
        <taxon>Metazoa</taxon>
        <taxon>Ecdysozoa</taxon>
        <taxon>Arthropoda</taxon>
        <taxon>Chelicerata</taxon>
        <taxon>Arachnida</taxon>
        <taxon>Acari</taxon>
        <taxon>Parasitiformes</taxon>
        <taxon>Ixodida</taxon>
        <taxon>Ixodoidea</taxon>
        <taxon>Ixodidae</taxon>
        <taxon>Ixodinae</taxon>
        <taxon>Ixodes</taxon>
    </lineage>
</organism>
<dbReference type="GO" id="GO:0005759">
    <property type="term" value="C:mitochondrial matrix"/>
    <property type="evidence" value="ECO:0007669"/>
    <property type="project" value="UniProtKB-SubCell"/>
</dbReference>
<dbReference type="Gene3D" id="3.40.50.720">
    <property type="entry name" value="NAD(P)-binding Rossmann-like Domain"/>
    <property type="match status" value="1"/>
</dbReference>
<dbReference type="PROSITE" id="PS00061">
    <property type="entry name" value="ADH_SHORT"/>
    <property type="match status" value="1"/>
</dbReference>
<evidence type="ECO:0000256" key="3">
    <source>
        <dbReference type="ARBA" id="ARBA00006484"/>
    </source>
</evidence>
<dbReference type="AlphaFoldDB" id="A0A1S4M4F6"/>
<evidence type="ECO:0000256" key="17">
    <source>
        <dbReference type="ARBA" id="ARBA00052680"/>
    </source>
</evidence>
<evidence type="ECO:0000256" key="26">
    <source>
        <dbReference type="RuleBase" id="RU000363"/>
    </source>
</evidence>
<accession>A0A1S4M4F6</accession>
<evidence type="ECO:0000256" key="1">
    <source>
        <dbReference type="ARBA" id="ARBA00004305"/>
    </source>
</evidence>
<dbReference type="GO" id="GO:0008210">
    <property type="term" value="P:estrogen metabolic process"/>
    <property type="evidence" value="ECO:0007669"/>
    <property type="project" value="UniProtKB-ARBA"/>
</dbReference>
<evidence type="ECO:0000256" key="13">
    <source>
        <dbReference type="ARBA" id="ARBA00037929"/>
    </source>
</evidence>
<evidence type="ECO:0000313" key="27">
    <source>
        <dbReference type="EnsemblMetazoa" id="ISCW023710-PA"/>
    </source>
</evidence>
<keyword evidence="9" id="KW-0520">NAD</keyword>
<comment type="catalytic activity">
    <reaction evidence="17">
        <text>a (3R)-3-hydroxyacyl-CoA + NAD(+) = a 3-oxoacyl-CoA + NADH + H(+)</text>
        <dbReference type="Rhea" id="RHEA:32711"/>
        <dbReference type="ChEBI" id="CHEBI:15378"/>
        <dbReference type="ChEBI" id="CHEBI:57319"/>
        <dbReference type="ChEBI" id="CHEBI:57540"/>
        <dbReference type="ChEBI" id="CHEBI:57945"/>
        <dbReference type="ChEBI" id="CHEBI:90726"/>
        <dbReference type="EC" id="1.1.1.n12"/>
    </reaction>
    <physiologicalReaction direction="left-to-right" evidence="17">
        <dbReference type="Rhea" id="RHEA:32712"/>
    </physiologicalReaction>
</comment>
<evidence type="ECO:0000256" key="20">
    <source>
        <dbReference type="ARBA" id="ARBA00070911"/>
    </source>
</evidence>
<dbReference type="VEuPathDB" id="VectorBase:ISCW023710"/>
<dbReference type="PANTHER" id="PTHR42760:SF83">
    <property type="entry name" value="(3R)-3-HYDROXYACYL-COA DEHYDROGENASE"/>
    <property type="match status" value="1"/>
</dbReference>
<dbReference type="FunCoup" id="A0A1S4M4F6">
    <property type="interactions" value="562"/>
</dbReference>
<dbReference type="Pfam" id="PF00106">
    <property type="entry name" value="adh_short"/>
    <property type="match status" value="1"/>
</dbReference>
<dbReference type="PRINTS" id="PR00081">
    <property type="entry name" value="GDHRDH"/>
</dbReference>
<evidence type="ECO:0000313" key="28">
    <source>
        <dbReference type="Proteomes" id="UP000001555"/>
    </source>
</evidence>
<reference evidence="28" key="1">
    <citation type="submission" date="2008-03" db="EMBL/GenBank/DDBJ databases">
        <title>Annotation of Ixodes scapularis.</title>
        <authorList>
            <consortium name="Ixodes scapularis Genome Project Consortium"/>
            <person name="Caler E."/>
            <person name="Hannick L.I."/>
            <person name="Bidwell S."/>
            <person name="Joardar V."/>
            <person name="Thiagarajan M."/>
            <person name="Amedeo P."/>
            <person name="Galinsky K.J."/>
            <person name="Schobel S."/>
            <person name="Inman J."/>
            <person name="Hostetler J."/>
            <person name="Miller J."/>
            <person name="Hammond M."/>
            <person name="Megy K."/>
            <person name="Lawson D."/>
            <person name="Kodira C."/>
            <person name="Sutton G."/>
            <person name="Meyer J."/>
            <person name="Hill C.A."/>
            <person name="Birren B."/>
            <person name="Nene V."/>
            <person name="Collins F."/>
            <person name="Alarcon-Chaidez F."/>
            <person name="Wikel S."/>
            <person name="Strausberg R."/>
        </authorList>
    </citation>
    <scope>NUCLEOTIDE SEQUENCE [LARGE SCALE GENOMIC DNA]</scope>
    <source>
        <strain evidence="28">Wikel</strain>
    </source>
</reference>
<evidence type="ECO:0000256" key="19">
    <source>
        <dbReference type="ARBA" id="ARBA00066822"/>
    </source>
</evidence>
<comment type="catalytic activity">
    <reaction evidence="14">
        <text>17beta-estradiol + NAD(+) = estrone + NADH + H(+)</text>
        <dbReference type="Rhea" id="RHEA:24612"/>
        <dbReference type="ChEBI" id="CHEBI:15378"/>
        <dbReference type="ChEBI" id="CHEBI:16469"/>
        <dbReference type="ChEBI" id="CHEBI:17263"/>
        <dbReference type="ChEBI" id="CHEBI:57540"/>
        <dbReference type="ChEBI" id="CHEBI:57945"/>
        <dbReference type="EC" id="1.1.1.62"/>
    </reaction>
    <physiologicalReaction direction="left-to-right" evidence="14">
        <dbReference type="Rhea" id="RHEA:24613"/>
    </physiologicalReaction>
    <physiologicalReaction direction="right-to-left" evidence="14">
        <dbReference type="Rhea" id="RHEA:24614"/>
    </physiologicalReaction>
</comment>
<proteinExistence type="inferred from homology"/>
<keyword evidence="6" id="KW-0597">Phosphoprotein</keyword>
<comment type="pathway">
    <text evidence="2">Lipid metabolism; fatty acid biosynthesis.</text>
</comment>
<keyword evidence="5" id="KW-0444">Lipid biosynthesis</keyword>
<evidence type="ECO:0000256" key="5">
    <source>
        <dbReference type="ARBA" id="ARBA00022516"/>
    </source>
</evidence>
<dbReference type="EnsemblMetazoa" id="ISCW023710-RA">
    <property type="protein sequence ID" value="ISCW023710-PA"/>
    <property type="gene ID" value="ISCW023710"/>
</dbReference>
<dbReference type="VEuPathDB" id="VectorBase:ISCP_012690"/>
<dbReference type="InterPro" id="IPR036291">
    <property type="entry name" value="NAD(P)-bd_dom_sf"/>
</dbReference>
<keyword evidence="12" id="KW-0275">Fatty acid biosynthesis</keyword>
<dbReference type="GO" id="GO:0047035">
    <property type="term" value="F:testosterone dehydrogenase (NAD+) activity"/>
    <property type="evidence" value="ECO:0007669"/>
    <property type="project" value="UniProtKB-EC"/>
</dbReference>
<dbReference type="GO" id="GO:0048038">
    <property type="term" value="F:quinone binding"/>
    <property type="evidence" value="ECO:0000318"/>
    <property type="project" value="GO_Central"/>
</dbReference>
<dbReference type="SUPFAM" id="SSF51735">
    <property type="entry name" value="NAD(P)-binding Rossmann-fold domains"/>
    <property type="match status" value="1"/>
</dbReference>
<keyword evidence="11" id="KW-0496">Mitochondrion</keyword>
<dbReference type="Proteomes" id="UP000001555">
    <property type="component" value="Unassembled WGS sequence"/>
</dbReference>